<organism evidence="3">
    <name type="scientific">Soboliphyme baturini</name>
    <dbReference type="NCBI Taxonomy" id="241478"/>
    <lineage>
        <taxon>Eukaryota</taxon>
        <taxon>Metazoa</taxon>
        <taxon>Ecdysozoa</taxon>
        <taxon>Nematoda</taxon>
        <taxon>Enoplea</taxon>
        <taxon>Dorylaimia</taxon>
        <taxon>Dioctophymatida</taxon>
        <taxon>Dioctophymatoidea</taxon>
        <taxon>Soboliphymatidae</taxon>
        <taxon>Soboliphyme</taxon>
    </lineage>
</organism>
<dbReference type="AlphaFoldDB" id="A0A183IZF4"/>
<accession>A0A183IZF4</accession>
<evidence type="ECO:0000313" key="1">
    <source>
        <dbReference type="EMBL" id="VDP20551.1"/>
    </source>
</evidence>
<reference evidence="1 2" key="2">
    <citation type="submission" date="2018-11" db="EMBL/GenBank/DDBJ databases">
        <authorList>
            <consortium name="Pathogen Informatics"/>
        </authorList>
    </citation>
    <scope>NUCLEOTIDE SEQUENCE [LARGE SCALE GENOMIC DNA]</scope>
</reference>
<dbReference type="Proteomes" id="UP000270296">
    <property type="component" value="Unassembled WGS sequence"/>
</dbReference>
<name>A0A183IZF4_9BILA</name>
<protein>
    <submittedName>
        <fullName evidence="3">GCR1_C domain-containing protein</fullName>
    </submittedName>
</protein>
<gene>
    <name evidence="1" type="ORF">SBAD_LOCUS9002</name>
</gene>
<dbReference type="EMBL" id="UZAM01012198">
    <property type="protein sequence ID" value="VDP20551.1"/>
    <property type="molecule type" value="Genomic_DNA"/>
</dbReference>
<evidence type="ECO:0000313" key="3">
    <source>
        <dbReference type="WBParaSite" id="SBAD_0000932801-mRNA-1"/>
    </source>
</evidence>
<dbReference type="OrthoDB" id="5916201at2759"/>
<reference evidence="3" key="1">
    <citation type="submission" date="2016-06" db="UniProtKB">
        <authorList>
            <consortium name="WormBaseParasite"/>
        </authorList>
    </citation>
    <scope>IDENTIFICATION</scope>
</reference>
<sequence length="389" mass="43169">MEPSEINQPGGVGNCFLNLKNPASSVTADKKTLSALWQLCSNGPPDVAPAAPEIHLENDANRFPCATANESSPSVIAVLISTVNEMQAHFNTRFDVLERHLASIDRQITALQKLQKVAGGGGGAAAVTPRKRNRTSSPAAEVEHKYFASEGPYTGVGGVGMPLVQQNMHNVENNVQSENVVISVVSACSSKTLSEFMKSAHANNYPSLEGQCVVLDTGYVLSTVVDDHGNRYDWKFPSSLVEKLIRDNPPESTGWSASRALVSLLDYVYHPLELAMRRLPPLPTASPLALNLQGRQKSDLFAGTLYEDGIEFSPERMLPCCKLVEHYYPGWKYKAFERNHAFREMVHKKCRMRRRDLRQYMQQCGKTKEHVLECIIKGVDLPPRQFLFK</sequence>
<evidence type="ECO:0000313" key="2">
    <source>
        <dbReference type="Proteomes" id="UP000270296"/>
    </source>
</evidence>
<proteinExistence type="predicted"/>
<dbReference type="WBParaSite" id="SBAD_0000932801-mRNA-1">
    <property type="protein sequence ID" value="SBAD_0000932801-mRNA-1"/>
    <property type="gene ID" value="SBAD_0000932801"/>
</dbReference>
<keyword evidence="2" id="KW-1185">Reference proteome</keyword>